<dbReference type="Gene3D" id="3.90.550.10">
    <property type="entry name" value="Spore Coat Polysaccharide Biosynthesis Protein SpsA, Chain A"/>
    <property type="match status" value="1"/>
</dbReference>
<keyword evidence="3 5" id="KW-0808">Transferase</keyword>
<dbReference type="Pfam" id="PF00535">
    <property type="entry name" value="Glycos_transf_2"/>
    <property type="match status" value="1"/>
</dbReference>
<dbReference type="PANTHER" id="PTHR43179:SF12">
    <property type="entry name" value="GALACTOFURANOSYLTRANSFERASE GLFT2"/>
    <property type="match status" value="1"/>
</dbReference>
<accession>A0ABN8TMS2</accession>
<evidence type="ECO:0000256" key="1">
    <source>
        <dbReference type="ARBA" id="ARBA00006739"/>
    </source>
</evidence>
<evidence type="ECO:0000259" key="4">
    <source>
        <dbReference type="Pfam" id="PF00535"/>
    </source>
</evidence>
<sequence length="300" mass="34208">MAFRSSQQKSSVFGIVVSYNPGKEIFTHLKNLTNQVSKVILFDNNSSGECLEFVKKCEDIENVNVIYSETNIGLSKAQNLAIKKALDEGADWLLTLDDDSDISEGFVTNMLGLYNRGSNIGVIVPMVKDQNSNQTSSFILASHNFKKVVPGSKPFDVLVAISSGMLIRRNVFDQVGFMNEDYFIDYIDIDFSLRVNTKFKMICCPDSILSHRLGEKKKVNVFLFSVVVSNHSPFRRYHIYRNRIDVWKNYYTVYPKYILYEVCVSVAEMLKILVLESNKKDNLFSIFKGIASSFKKRSIK</sequence>
<dbReference type="GO" id="GO:0016740">
    <property type="term" value="F:transferase activity"/>
    <property type="evidence" value="ECO:0007669"/>
    <property type="project" value="UniProtKB-KW"/>
</dbReference>
<proteinExistence type="inferred from homology"/>
<evidence type="ECO:0000256" key="3">
    <source>
        <dbReference type="ARBA" id="ARBA00022679"/>
    </source>
</evidence>
<keyword evidence="6" id="KW-1185">Reference proteome</keyword>
<comment type="similarity">
    <text evidence="1">Belongs to the glycosyltransferase 2 family.</text>
</comment>
<name>A0ABN8TMS2_9VIBR</name>
<reference evidence="5" key="1">
    <citation type="submission" date="2022-06" db="EMBL/GenBank/DDBJ databases">
        <authorList>
            <person name="Goudenege D."/>
            <person name="Le Roux F."/>
        </authorList>
    </citation>
    <scope>NUCLEOTIDE SEQUENCE</scope>
    <source>
        <strain evidence="5">12-063</strain>
    </source>
</reference>
<dbReference type="CDD" id="cd02526">
    <property type="entry name" value="GT2_RfbF_like"/>
    <property type="match status" value="1"/>
</dbReference>
<protein>
    <submittedName>
        <fullName evidence="5">dTDP-rhamnosyl transferase RfbF</fullName>
        <ecNumber evidence="5">2.-.-.-</ecNumber>
    </submittedName>
</protein>
<dbReference type="InterPro" id="IPR001173">
    <property type="entry name" value="Glyco_trans_2-like"/>
</dbReference>
<dbReference type="EC" id="2.-.-.-" evidence="5"/>
<feature type="domain" description="Glycosyltransferase 2-like" evidence="4">
    <location>
        <begin position="15"/>
        <end position="175"/>
    </location>
</feature>
<gene>
    <name evidence="5" type="ORF">VAE063_880032</name>
</gene>
<organism evidence="5 6">
    <name type="scientific">Vibrio aestuarianus</name>
    <dbReference type="NCBI Taxonomy" id="28171"/>
    <lineage>
        <taxon>Bacteria</taxon>
        <taxon>Pseudomonadati</taxon>
        <taxon>Pseudomonadota</taxon>
        <taxon>Gammaproteobacteria</taxon>
        <taxon>Vibrionales</taxon>
        <taxon>Vibrionaceae</taxon>
        <taxon>Vibrio</taxon>
    </lineage>
</organism>
<keyword evidence="2" id="KW-0328">Glycosyltransferase</keyword>
<dbReference type="EMBL" id="CALYLK010000128">
    <property type="protein sequence ID" value="CAH8209364.1"/>
    <property type="molecule type" value="Genomic_DNA"/>
</dbReference>
<dbReference type="InterPro" id="IPR029044">
    <property type="entry name" value="Nucleotide-diphossugar_trans"/>
</dbReference>
<dbReference type="RefSeq" id="WP_168786496.1">
    <property type="nucleotide sequence ID" value="NZ_CALYLF010000154.1"/>
</dbReference>
<evidence type="ECO:0000256" key="2">
    <source>
        <dbReference type="ARBA" id="ARBA00022676"/>
    </source>
</evidence>
<dbReference type="SUPFAM" id="SSF53448">
    <property type="entry name" value="Nucleotide-diphospho-sugar transferases"/>
    <property type="match status" value="1"/>
</dbReference>
<dbReference type="Proteomes" id="UP001152658">
    <property type="component" value="Unassembled WGS sequence"/>
</dbReference>
<evidence type="ECO:0000313" key="5">
    <source>
        <dbReference type="EMBL" id="CAH8209364.1"/>
    </source>
</evidence>
<dbReference type="PANTHER" id="PTHR43179">
    <property type="entry name" value="RHAMNOSYLTRANSFERASE WBBL"/>
    <property type="match status" value="1"/>
</dbReference>
<comment type="caution">
    <text evidence="5">The sequence shown here is derived from an EMBL/GenBank/DDBJ whole genome shotgun (WGS) entry which is preliminary data.</text>
</comment>
<evidence type="ECO:0000313" key="6">
    <source>
        <dbReference type="Proteomes" id="UP001152658"/>
    </source>
</evidence>